<evidence type="ECO:0000256" key="1">
    <source>
        <dbReference type="SAM" id="Coils"/>
    </source>
</evidence>
<evidence type="ECO:0000313" key="2">
    <source>
        <dbReference type="EMBL" id="GAX89916.1"/>
    </source>
</evidence>
<dbReference type="GO" id="GO:0046983">
    <property type="term" value="F:protein dimerization activity"/>
    <property type="evidence" value="ECO:0007669"/>
    <property type="project" value="InterPro"/>
</dbReference>
<dbReference type="SUPFAM" id="SSF47459">
    <property type="entry name" value="HLH, helix-loop-helix DNA-binding domain"/>
    <property type="match status" value="1"/>
</dbReference>
<evidence type="ECO:0000313" key="3">
    <source>
        <dbReference type="Proteomes" id="UP000217785"/>
    </source>
</evidence>
<proteinExistence type="predicted"/>
<feature type="coiled-coil region" evidence="1">
    <location>
        <begin position="9"/>
        <end position="36"/>
    </location>
</feature>
<dbReference type="AlphaFoldDB" id="A0A292YL69"/>
<accession>A0A292YL69</accession>
<dbReference type="Proteomes" id="UP000217785">
    <property type="component" value="Unassembled WGS sequence"/>
</dbReference>
<dbReference type="InterPro" id="IPR036638">
    <property type="entry name" value="HLH_DNA-bd_sf"/>
</dbReference>
<keyword evidence="3" id="KW-1185">Reference proteome</keyword>
<sequence>MEQYQHERKERFKDRLEELRHLLAEHENTSNRKLADLMGLSHTHIRKLRSQLSTSNESGN</sequence>
<dbReference type="EMBL" id="BDUF01000043">
    <property type="protein sequence ID" value="GAX89916.1"/>
    <property type="molecule type" value="Genomic_DNA"/>
</dbReference>
<comment type="caution">
    <text evidence="2">The sequence shown here is derived from an EMBL/GenBank/DDBJ whole genome shotgun (WGS) entry which is preliminary data.</text>
</comment>
<protein>
    <submittedName>
        <fullName evidence="2">Uncharacterized protein</fullName>
    </submittedName>
</protein>
<keyword evidence="1" id="KW-0175">Coiled coil</keyword>
<reference evidence="3" key="1">
    <citation type="submission" date="2017-07" db="EMBL/GenBank/DDBJ databases">
        <title>Draft genome sequence of Effusibacillus lacus strain skLN1.</title>
        <authorList>
            <person name="Watanabe M."/>
            <person name="Kojima H."/>
            <person name="Fukui M."/>
        </authorList>
    </citation>
    <scope>NUCLEOTIDE SEQUENCE [LARGE SCALE GENOMIC DNA]</scope>
    <source>
        <strain evidence="3">skLN1</strain>
    </source>
</reference>
<organism evidence="2 3">
    <name type="scientific">Effusibacillus lacus</name>
    <dbReference type="NCBI Taxonomy" id="1348429"/>
    <lineage>
        <taxon>Bacteria</taxon>
        <taxon>Bacillati</taxon>
        <taxon>Bacillota</taxon>
        <taxon>Bacilli</taxon>
        <taxon>Bacillales</taxon>
        <taxon>Alicyclobacillaceae</taxon>
        <taxon>Effusibacillus</taxon>
    </lineage>
</organism>
<name>A0A292YL69_9BACL</name>
<gene>
    <name evidence="2" type="ORF">EFBL_1541</name>
</gene>